<comment type="domain">
    <text evidence="7">The PPIase activity resides only in the second parvulin domain. The N-terminal region and the C-terminal tail are necessary and sufficient for the chaperone activity of SurA. The PPIase activity is dispensable for SurA to function as a chaperone. The N-terminal region and the C-terminal tail are also required for porin recognition.</text>
</comment>
<accession>A0ABN0T9C7</accession>
<organism evidence="10 11">
    <name type="scientific">Castellaniella daejeonensis</name>
    <dbReference type="NCBI Taxonomy" id="659013"/>
    <lineage>
        <taxon>Bacteria</taxon>
        <taxon>Pseudomonadati</taxon>
        <taxon>Pseudomonadota</taxon>
        <taxon>Betaproteobacteria</taxon>
        <taxon>Burkholderiales</taxon>
        <taxon>Alcaligenaceae</taxon>
        <taxon>Castellaniella</taxon>
    </lineage>
</organism>
<feature type="region of interest" description="Disordered" evidence="8">
    <location>
        <begin position="325"/>
        <end position="356"/>
    </location>
</feature>
<feature type="signal peptide" evidence="7">
    <location>
        <begin position="1"/>
        <end position="28"/>
    </location>
</feature>
<dbReference type="Pfam" id="PF09312">
    <property type="entry name" value="SurA_N"/>
    <property type="match status" value="1"/>
</dbReference>
<evidence type="ECO:0000313" key="11">
    <source>
        <dbReference type="Proteomes" id="UP001501176"/>
    </source>
</evidence>
<dbReference type="Proteomes" id="UP001501176">
    <property type="component" value="Unassembled WGS sequence"/>
</dbReference>
<evidence type="ECO:0000256" key="5">
    <source>
        <dbReference type="ARBA" id="ARBA00023186"/>
    </source>
</evidence>
<dbReference type="PROSITE" id="PS01096">
    <property type="entry name" value="PPIC_PPIASE_1"/>
    <property type="match status" value="2"/>
</dbReference>
<dbReference type="Pfam" id="PF00639">
    <property type="entry name" value="Rotamase"/>
    <property type="match status" value="2"/>
</dbReference>
<dbReference type="PANTHER" id="PTHR47637">
    <property type="entry name" value="CHAPERONE SURA"/>
    <property type="match status" value="1"/>
</dbReference>
<dbReference type="RefSeq" id="WP_343819520.1">
    <property type="nucleotide sequence ID" value="NZ_BAAAFN010000004.1"/>
</dbReference>
<dbReference type="InterPro" id="IPR050280">
    <property type="entry name" value="OMP_Chaperone_SurA"/>
</dbReference>
<comment type="subcellular location">
    <subcellularLocation>
        <location evidence="7">Periplasm</location>
    </subcellularLocation>
    <text evidence="7">Is capable of associating with the outer membrane.</text>
</comment>
<dbReference type="SUPFAM" id="SSF109998">
    <property type="entry name" value="Triger factor/SurA peptide-binding domain-like"/>
    <property type="match status" value="1"/>
</dbReference>
<evidence type="ECO:0000256" key="2">
    <source>
        <dbReference type="ARBA" id="ARBA00022737"/>
    </source>
</evidence>
<proteinExistence type="inferred from homology"/>
<keyword evidence="11" id="KW-1185">Reference proteome</keyword>
<dbReference type="EMBL" id="BAAAFN010000004">
    <property type="protein sequence ID" value="GAA0215753.1"/>
    <property type="molecule type" value="Genomic_DNA"/>
</dbReference>
<dbReference type="GO" id="GO:0016853">
    <property type="term" value="F:isomerase activity"/>
    <property type="evidence" value="ECO:0007669"/>
    <property type="project" value="UniProtKB-KW"/>
</dbReference>
<dbReference type="SUPFAM" id="SSF54534">
    <property type="entry name" value="FKBP-like"/>
    <property type="match status" value="2"/>
</dbReference>
<dbReference type="Gene3D" id="3.10.50.40">
    <property type="match status" value="2"/>
</dbReference>
<evidence type="ECO:0000256" key="3">
    <source>
        <dbReference type="ARBA" id="ARBA00022764"/>
    </source>
</evidence>
<name>A0ABN0T9C7_9BURK</name>
<evidence type="ECO:0000256" key="1">
    <source>
        <dbReference type="ARBA" id="ARBA00022729"/>
    </source>
</evidence>
<dbReference type="InterPro" id="IPR015391">
    <property type="entry name" value="SurA_N"/>
</dbReference>
<evidence type="ECO:0000313" key="10">
    <source>
        <dbReference type="EMBL" id="GAA0215753.1"/>
    </source>
</evidence>
<keyword evidence="4 7" id="KW-0697">Rotamase</keyword>
<comment type="catalytic activity">
    <reaction evidence="7">
        <text>[protein]-peptidylproline (omega=180) = [protein]-peptidylproline (omega=0)</text>
        <dbReference type="Rhea" id="RHEA:16237"/>
        <dbReference type="Rhea" id="RHEA-COMP:10747"/>
        <dbReference type="Rhea" id="RHEA-COMP:10748"/>
        <dbReference type="ChEBI" id="CHEBI:83833"/>
        <dbReference type="ChEBI" id="CHEBI:83834"/>
        <dbReference type="EC" id="5.2.1.8"/>
    </reaction>
</comment>
<feature type="compositionally biased region" description="Low complexity" evidence="8">
    <location>
        <begin position="325"/>
        <end position="348"/>
    </location>
</feature>
<feature type="domain" description="PpiC" evidence="9">
    <location>
        <begin position="358"/>
        <end position="456"/>
    </location>
</feature>
<evidence type="ECO:0000256" key="6">
    <source>
        <dbReference type="ARBA" id="ARBA00023235"/>
    </source>
</evidence>
<comment type="function">
    <text evidence="7">Chaperone involved in the correct folding and assembly of outer membrane proteins. Recognizes specific patterns of aromatic residues and the orientation of their side chains, which are found more frequently in integral outer membrane proteins. May act in both early periplasmic and late outer membrane-associated steps of protein maturation.</text>
</comment>
<feature type="domain" description="PpiC" evidence="9">
    <location>
        <begin position="218"/>
        <end position="319"/>
    </location>
</feature>
<keyword evidence="1 7" id="KW-0732">Signal</keyword>
<feature type="chain" id="PRO_5044909972" description="Chaperone SurA" evidence="7">
    <location>
        <begin position="29"/>
        <end position="509"/>
    </location>
</feature>
<dbReference type="InterPro" id="IPR023058">
    <property type="entry name" value="PPIase_PpiC_CS"/>
</dbReference>
<comment type="caution">
    <text evidence="10">The sequence shown here is derived from an EMBL/GenBank/DDBJ whole genome shotgun (WGS) entry which is preliminary data.</text>
</comment>
<dbReference type="InterPro" id="IPR046357">
    <property type="entry name" value="PPIase_dom_sf"/>
</dbReference>
<sequence length="509" mass="55265" precursor="true">MMSGLRHPARALALAIVLGAWVSAPALAAGKQANRPAPAPAAPAPAAEQFVDGIAAIVDKEVITLAQVDAKAAQVRRQMEQQRIPVPEAPVLRRQVLQQMINAALQDHEARRVGIRVSDAQVDHAVQTIAQRNRISVDQLQKEIANSGMNWNDYRAELRSQIQDDILRQRFVEDRITISDSDIDAFLSMNAGQPMAAPPAAVPAPQAEPEPAPAPAGPELVELAQILIEVPDYAANSVVEEKRKQAEAILRKLKSGADFAGVAAASSNGPQALEGGNMGIRPLHDWPDLFARAIENTPPGGISGIVQSGRGFHILKVLRRGYAQRPAPRAARPDAGQNAQAQAAAAPRAPAPTGPMMVTQTHARHILIKTSKVVDDDKARAILEGLRNRIEHGESFAELAKRYSEDASAPQGGDLGWLNPGETVPAFEQAMNALQDGQVSQPVKSPFGWHLIQVEARQTKNMEQEFRRMQARRELMQRRIGPAYEDWLDQLRSQAYIDNRLEKAAAGGR</sequence>
<dbReference type="InterPro" id="IPR000297">
    <property type="entry name" value="PPIase_PpiC"/>
</dbReference>
<evidence type="ECO:0000256" key="8">
    <source>
        <dbReference type="SAM" id="MobiDB-lite"/>
    </source>
</evidence>
<dbReference type="PROSITE" id="PS50198">
    <property type="entry name" value="PPIC_PPIASE_2"/>
    <property type="match status" value="2"/>
</dbReference>
<keyword evidence="3 7" id="KW-0574">Periplasm</keyword>
<dbReference type="EC" id="5.2.1.8" evidence="7"/>
<evidence type="ECO:0000256" key="4">
    <source>
        <dbReference type="ARBA" id="ARBA00023110"/>
    </source>
</evidence>
<dbReference type="InterPro" id="IPR023034">
    <property type="entry name" value="PPIase_SurA"/>
</dbReference>
<evidence type="ECO:0000259" key="9">
    <source>
        <dbReference type="PROSITE" id="PS50198"/>
    </source>
</evidence>
<protein>
    <recommendedName>
        <fullName evidence="7">Chaperone SurA</fullName>
    </recommendedName>
    <alternativeName>
        <fullName evidence="7">Peptidyl-prolyl cis-trans isomerase SurA</fullName>
        <shortName evidence="7">PPIase SurA</shortName>
        <ecNumber evidence="7">5.2.1.8</ecNumber>
    </alternativeName>
    <alternativeName>
        <fullName evidence="7">Rotamase SurA</fullName>
    </alternativeName>
</protein>
<gene>
    <name evidence="7" type="primary">surA</name>
    <name evidence="10" type="ORF">GCM10009125_00910</name>
</gene>
<dbReference type="Gene3D" id="1.10.4030.10">
    <property type="entry name" value="Porin chaperone SurA, peptide-binding domain"/>
    <property type="match status" value="1"/>
</dbReference>
<dbReference type="PANTHER" id="PTHR47637:SF1">
    <property type="entry name" value="CHAPERONE SURA"/>
    <property type="match status" value="1"/>
</dbReference>
<keyword evidence="5 7" id="KW-0143">Chaperone</keyword>
<keyword evidence="2 7" id="KW-0677">Repeat</keyword>
<evidence type="ECO:0000256" key="7">
    <source>
        <dbReference type="HAMAP-Rule" id="MF_01183"/>
    </source>
</evidence>
<dbReference type="InterPro" id="IPR027304">
    <property type="entry name" value="Trigger_fact/SurA_dom_sf"/>
</dbReference>
<reference evidence="10 11" key="1">
    <citation type="journal article" date="2019" name="Int. J. Syst. Evol. Microbiol.">
        <title>The Global Catalogue of Microorganisms (GCM) 10K type strain sequencing project: providing services to taxonomists for standard genome sequencing and annotation.</title>
        <authorList>
            <consortium name="The Broad Institute Genomics Platform"/>
            <consortium name="The Broad Institute Genome Sequencing Center for Infectious Disease"/>
            <person name="Wu L."/>
            <person name="Ma J."/>
        </authorList>
    </citation>
    <scope>NUCLEOTIDE SEQUENCE [LARGE SCALE GENOMIC DNA]</scope>
    <source>
        <strain evidence="10 11">JCM 16240</strain>
    </source>
</reference>
<dbReference type="HAMAP" id="MF_01183">
    <property type="entry name" value="Chaperone_SurA"/>
    <property type="match status" value="1"/>
</dbReference>
<keyword evidence="6 7" id="KW-0413">Isomerase</keyword>